<evidence type="ECO:0000313" key="2">
    <source>
        <dbReference type="Proteomes" id="UP000634136"/>
    </source>
</evidence>
<proteinExistence type="predicted"/>
<comment type="caution">
    <text evidence="1">The sequence shown here is derived from an EMBL/GenBank/DDBJ whole genome shotgun (WGS) entry which is preliminary data.</text>
</comment>
<organism evidence="1 2">
    <name type="scientific">Senna tora</name>
    <dbReference type="NCBI Taxonomy" id="362788"/>
    <lineage>
        <taxon>Eukaryota</taxon>
        <taxon>Viridiplantae</taxon>
        <taxon>Streptophyta</taxon>
        <taxon>Embryophyta</taxon>
        <taxon>Tracheophyta</taxon>
        <taxon>Spermatophyta</taxon>
        <taxon>Magnoliopsida</taxon>
        <taxon>eudicotyledons</taxon>
        <taxon>Gunneridae</taxon>
        <taxon>Pentapetalae</taxon>
        <taxon>rosids</taxon>
        <taxon>fabids</taxon>
        <taxon>Fabales</taxon>
        <taxon>Fabaceae</taxon>
        <taxon>Caesalpinioideae</taxon>
        <taxon>Cassia clade</taxon>
        <taxon>Senna</taxon>
    </lineage>
</organism>
<dbReference type="OrthoDB" id="1435951at2759"/>
<dbReference type="Gene3D" id="3.80.10.10">
    <property type="entry name" value="Ribonuclease Inhibitor"/>
    <property type="match status" value="1"/>
</dbReference>
<protein>
    <submittedName>
        <fullName evidence="1">DNA repair protein rhp7-like</fullName>
    </submittedName>
</protein>
<name>A0A834TIL5_9FABA</name>
<keyword evidence="2" id="KW-1185">Reference proteome</keyword>
<sequence length="94" mass="10794">MNRSMDNQKTQKGKFSFSLSNFLSLRRLGRGMVGHHTALSLASRAKKLHTLDLSWYRNLTDNEVGLIVDSCFSLRLLKLFGCIEVWLLKTCFID</sequence>
<dbReference type="SUPFAM" id="SSF52047">
    <property type="entry name" value="RNI-like"/>
    <property type="match status" value="1"/>
</dbReference>
<evidence type="ECO:0000313" key="1">
    <source>
        <dbReference type="EMBL" id="KAF7821769.1"/>
    </source>
</evidence>
<dbReference type="Proteomes" id="UP000634136">
    <property type="component" value="Unassembled WGS sequence"/>
</dbReference>
<accession>A0A834TIL5</accession>
<dbReference type="AlphaFoldDB" id="A0A834TIL5"/>
<dbReference type="EMBL" id="JAAIUW010000008">
    <property type="protein sequence ID" value="KAF7821769.1"/>
    <property type="molecule type" value="Genomic_DNA"/>
</dbReference>
<reference evidence="1" key="1">
    <citation type="submission" date="2020-09" db="EMBL/GenBank/DDBJ databases">
        <title>Genome-Enabled Discovery of Anthraquinone Biosynthesis in Senna tora.</title>
        <authorList>
            <person name="Kang S.-H."/>
            <person name="Pandey R.P."/>
            <person name="Lee C.-M."/>
            <person name="Sim J.-S."/>
            <person name="Jeong J.-T."/>
            <person name="Choi B.-S."/>
            <person name="Jung M."/>
            <person name="Ginzburg D."/>
            <person name="Zhao K."/>
            <person name="Won S.Y."/>
            <person name="Oh T.-J."/>
            <person name="Yu Y."/>
            <person name="Kim N.-H."/>
            <person name="Lee O.R."/>
            <person name="Lee T.-H."/>
            <person name="Bashyal P."/>
            <person name="Kim T.-S."/>
            <person name="Lee W.-H."/>
            <person name="Kawkins C."/>
            <person name="Kim C.-K."/>
            <person name="Kim J.S."/>
            <person name="Ahn B.O."/>
            <person name="Rhee S.Y."/>
            <person name="Sohng J.K."/>
        </authorList>
    </citation>
    <scope>NUCLEOTIDE SEQUENCE</scope>
    <source>
        <tissue evidence="1">Leaf</tissue>
    </source>
</reference>
<dbReference type="InterPro" id="IPR032675">
    <property type="entry name" value="LRR_dom_sf"/>
</dbReference>
<gene>
    <name evidence="1" type="ORF">G2W53_027224</name>
</gene>